<dbReference type="AlphaFoldDB" id="A0A975J0R4"/>
<dbReference type="InterPro" id="IPR013320">
    <property type="entry name" value="ConA-like_dom_sf"/>
</dbReference>
<keyword evidence="6" id="KW-1185">Reference proteome</keyword>
<keyword evidence="1 3" id="KW-0732">Signal</keyword>
<dbReference type="Gene3D" id="3.60.21.70">
    <property type="entry name" value="PhoD-like phosphatase"/>
    <property type="match status" value="1"/>
</dbReference>
<dbReference type="EMBL" id="CP073100">
    <property type="protein sequence ID" value="QUE51903.1"/>
    <property type="molecule type" value="Genomic_DNA"/>
</dbReference>
<dbReference type="SUPFAM" id="SSF56300">
    <property type="entry name" value="Metallo-dependent phosphatases"/>
    <property type="match status" value="1"/>
</dbReference>
<proteinExistence type="predicted"/>
<dbReference type="SUPFAM" id="SSF49899">
    <property type="entry name" value="Concanavalin A-like lectins/glucanases"/>
    <property type="match status" value="1"/>
</dbReference>
<evidence type="ECO:0000259" key="4">
    <source>
        <dbReference type="SMART" id="SM00560"/>
    </source>
</evidence>
<dbReference type="InterPro" id="IPR018946">
    <property type="entry name" value="PhoD-like_MPP"/>
</dbReference>
<evidence type="ECO:0000313" key="6">
    <source>
        <dbReference type="Proteomes" id="UP000676169"/>
    </source>
</evidence>
<dbReference type="Pfam" id="PF13385">
    <property type="entry name" value="Laminin_G_3"/>
    <property type="match status" value="1"/>
</dbReference>
<protein>
    <submittedName>
        <fullName evidence="5">Alkaline phosphatase D family protein</fullName>
    </submittedName>
</protein>
<dbReference type="InterPro" id="IPR006558">
    <property type="entry name" value="LamG-like"/>
</dbReference>
<organism evidence="5 6">
    <name type="scientific">Luteolibacter ambystomatis</name>
    <dbReference type="NCBI Taxonomy" id="2824561"/>
    <lineage>
        <taxon>Bacteria</taxon>
        <taxon>Pseudomonadati</taxon>
        <taxon>Verrucomicrobiota</taxon>
        <taxon>Verrucomicrobiia</taxon>
        <taxon>Verrucomicrobiales</taxon>
        <taxon>Verrucomicrobiaceae</taxon>
        <taxon>Luteolibacter</taxon>
    </lineage>
</organism>
<reference evidence="5" key="1">
    <citation type="submission" date="2021-04" db="EMBL/GenBank/DDBJ databases">
        <title>Luteolibacter sp. 32A isolated from the skin of an Anderson's salamander (Ambystoma andersonii).</title>
        <authorList>
            <person name="Spergser J."/>
            <person name="Busse H.-J."/>
        </authorList>
    </citation>
    <scope>NUCLEOTIDE SEQUENCE</scope>
    <source>
        <strain evidence="5">32A</strain>
    </source>
</reference>
<name>A0A975J0R4_9BACT</name>
<evidence type="ECO:0000313" key="5">
    <source>
        <dbReference type="EMBL" id="QUE51903.1"/>
    </source>
</evidence>
<dbReference type="Proteomes" id="UP000676169">
    <property type="component" value="Chromosome"/>
</dbReference>
<evidence type="ECO:0000256" key="2">
    <source>
        <dbReference type="ARBA" id="ARBA00023157"/>
    </source>
</evidence>
<dbReference type="CDD" id="cd07389">
    <property type="entry name" value="MPP_PhoD"/>
    <property type="match status" value="1"/>
</dbReference>
<evidence type="ECO:0000256" key="3">
    <source>
        <dbReference type="SAM" id="SignalP"/>
    </source>
</evidence>
<dbReference type="InterPro" id="IPR029052">
    <property type="entry name" value="Metallo-depent_PP-like"/>
</dbReference>
<dbReference type="InterPro" id="IPR038607">
    <property type="entry name" value="PhoD-like_sf"/>
</dbReference>
<sequence>MRLGKLPLVLFSVIPLPLAQGQVVGPMIGQTGSTDARFLYRPDGVVQTLRASVLDSTGAVVGSDTQTSAAVQDYAVHFHITGLAPSTSYGYRIDQIAGDGTPTLLAGNDEQHRFRTFPGPGERGLFTAAFASCANATSEPVWARIDSLNVDAMFFMGDTPYIDTSTSATVLQKHRDFLRTPNISALIARVPSAGTWDDHDFGLNNGNGLTVPNKAVNRAGFVNYRAHARYGTGTEGIYNKVACGPIEVFLIDDRWFTQTAASPVAPGQPTFFGNAQWTWLLDSLKQSRAPFKVVAFGGIWQDKKGSENDDMQTYYYERDAMLDYIRSQRIPGVVLLGGDIHVSRHLIHPQRLGYDVHDFVSSPAHTSTIPSLNVYNPDLEWTSEQPQQFLTLTSDTRVQPAVLTARYYLANGTLQRIVTIPYDKLVPLEGTGLAKDLRAYWPFDQNGTNQSVLGSRINTTAVNGSTTGAAGGVRSGAASFTASGSQYLQVTRSILPENSSKYTASAWLKPATLPADGSTEKQYLMETTPAGATSTGSTGYGISVGIQAGTSADKVAVVLYTSTLKPAVASSGGTNSPTELVQGPFLTQVDRSLLLSHWSHLAVTFDSNQLRLFLNGQVVSTFALPIPGALTENGGLILGGHRGGTGRNYNGLLDEIAIWSRVLDDTEISSLWNQGNPQAIPTTVSMVDSDGDSLPDWWENTHGLDANNAADAIGDTDGDGIPAFIEYAMGTSPLHDDTPFYTYLRQIAAPGQSADSTTFKNPADNSLRVRLTLETSTDLHTWQAVPLGSPEAGISSIDNLLKLKLPPAAGQQRFYRFQAKAPQQ</sequence>
<gene>
    <name evidence="5" type="ORF">KBB96_03205</name>
</gene>
<keyword evidence="2" id="KW-1015">Disulfide bond</keyword>
<evidence type="ECO:0000256" key="1">
    <source>
        <dbReference type="ARBA" id="ARBA00022729"/>
    </source>
</evidence>
<accession>A0A975J0R4</accession>
<dbReference type="RefSeq" id="WP_211632179.1">
    <property type="nucleotide sequence ID" value="NZ_CP073100.1"/>
</dbReference>
<dbReference type="Pfam" id="PF09423">
    <property type="entry name" value="PhoD"/>
    <property type="match status" value="1"/>
</dbReference>
<dbReference type="PANTHER" id="PTHR33987">
    <property type="entry name" value="CALCINEURIN-LIKE METALLO-PHOSPHOESTERASE SUPERFAMILY PROTEIN"/>
    <property type="match status" value="1"/>
</dbReference>
<dbReference type="KEGG" id="lamb:KBB96_03205"/>
<dbReference type="Gene3D" id="2.60.120.200">
    <property type="match status" value="1"/>
</dbReference>
<feature type="chain" id="PRO_5037409176" evidence="3">
    <location>
        <begin position="22"/>
        <end position="824"/>
    </location>
</feature>
<dbReference type="PANTHER" id="PTHR33987:SF1">
    <property type="entry name" value="CALCINEURIN-LIKE METALLO-PHOSPHOESTERASE SUPERFAMILY PROTEIN"/>
    <property type="match status" value="1"/>
</dbReference>
<dbReference type="SMART" id="SM00560">
    <property type="entry name" value="LamGL"/>
    <property type="match status" value="1"/>
</dbReference>
<feature type="domain" description="LamG-like jellyroll fold" evidence="4">
    <location>
        <begin position="500"/>
        <end position="666"/>
    </location>
</feature>
<feature type="signal peptide" evidence="3">
    <location>
        <begin position="1"/>
        <end position="21"/>
    </location>
</feature>